<accession>A0ABR4LXB9</accession>
<name>A0ABR4LXB9_9EURO</name>
<feature type="compositionally biased region" description="Polar residues" evidence="1">
    <location>
        <begin position="98"/>
        <end position="126"/>
    </location>
</feature>
<feature type="region of interest" description="Disordered" evidence="1">
    <location>
        <begin position="92"/>
        <end position="284"/>
    </location>
</feature>
<feature type="domain" description="C2H2-type" evidence="2">
    <location>
        <begin position="692"/>
        <end position="715"/>
    </location>
</feature>
<protein>
    <recommendedName>
        <fullName evidence="2">C2H2-type domain-containing protein</fullName>
    </recommendedName>
</protein>
<evidence type="ECO:0000313" key="3">
    <source>
        <dbReference type="EMBL" id="KAL2869193.1"/>
    </source>
</evidence>
<keyword evidence="4" id="KW-1185">Reference proteome</keyword>
<dbReference type="RefSeq" id="XP_070888172.1">
    <property type="nucleotide sequence ID" value="XM_071028589.1"/>
</dbReference>
<feature type="region of interest" description="Disordered" evidence="1">
    <location>
        <begin position="303"/>
        <end position="453"/>
    </location>
</feature>
<feature type="compositionally biased region" description="Low complexity" evidence="1">
    <location>
        <begin position="53"/>
        <end position="68"/>
    </location>
</feature>
<feature type="compositionally biased region" description="Low complexity" evidence="1">
    <location>
        <begin position="174"/>
        <end position="194"/>
    </location>
</feature>
<feature type="compositionally biased region" description="Polar residues" evidence="1">
    <location>
        <begin position="395"/>
        <end position="420"/>
    </location>
</feature>
<dbReference type="EMBL" id="JBFXLQ010000010">
    <property type="protein sequence ID" value="KAL2869193.1"/>
    <property type="molecule type" value="Genomic_DNA"/>
</dbReference>
<feature type="compositionally biased region" description="Basic and acidic residues" evidence="1">
    <location>
        <begin position="844"/>
        <end position="860"/>
    </location>
</feature>
<dbReference type="InterPro" id="IPR013087">
    <property type="entry name" value="Znf_C2H2_type"/>
</dbReference>
<feature type="compositionally biased region" description="Pro residues" evidence="1">
    <location>
        <begin position="633"/>
        <end position="648"/>
    </location>
</feature>
<gene>
    <name evidence="3" type="ORF">BJX67DRAFT_347833</name>
</gene>
<organism evidence="3 4">
    <name type="scientific">Aspergillus lucknowensis</name>
    <dbReference type="NCBI Taxonomy" id="176173"/>
    <lineage>
        <taxon>Eukaryota</taxon>
        <taxon>Fungi</taxon>
        <taxon>Dikarya</taxon>
        <taxon>Ascomycota</taxon>
        <taxon>Pezizomycotina</taxon>
        <taxon>Eurotiomycetes</taxon>
        <taxon>Eurotiomycetidae</taxon>
        <taxon>Eurotiales</taxon>
        <taxon>Aspergillaceae</taxon>
        <taxon>Aspergillus</taxon>
        <taxon>Aspergillus subgen. Nidulantes</taxon>
    </lineage>
</organism>
<proteinExistence type="predicted"/>
<feature type="region of interest" description="Disordered" evidence="1">
    <location>
        <begin position="540"/>
        <end position="616"/>
    </location>
</feature>
<feature type="compositionally biased region" description="Polar residues" evidence="1">
    <location>
        <begin position="242"/>
        <end position="265"/>
    </location>
</feature>
<feature type="region of interest" description="Disordered" evidence="1">
    <location>
        <begin position="1"/>
        <end position="68"/>
    </location>
</feature>
<dbReference type="GeneID" id="98143661"/>
<sequence>MADEQFPWLDWSHGFAPSNLGQNPPRAQENSNPHWRSPFYNTTSSPAIQTQLNNNSGQSQSYPSYQQQDESYVLLEDVVPYPSYRWAPAPATTREYQRQASHPESTSGLPAASLQSPTQPTGRQLPSPNPQVPQAVPGESRITNNMHSNHDAKRRRLGPSITSKPSWPAPKPASPVFSQTQTQPAAQNTQSSSQFAYSNSIPSQAPISTVPQATTQPQPSAPRTSQPTVRPGSQYVPPVQSRPASQASQRTASPATSQASVSRTSHYPPPIQSTATSRASPQTTSANILGSKAQNTSPYTAAQTLPQFTPPATTQSKTKQPTQRRSTVKSQNSTPQARPQALKQPVPQATTQHTAHPMQQRAPRPGSEIPPQPSPLPTTEPTSQPPLSLPVSRLVAQSTTPPVPHNVQQILQPQKPPSTQTAPSRSAPSRHPPTTLQTIQAPHSQPAHGSSGKLAAYSFQPANSADKSYLKQRLDLVSRLREGDAAQKLVYDPKTIARDILIASNRHPTEPTLNHHLFRLRDVFLAVDTTSDLETFRWDLVDPGKPSRDSRPKAAAPHLEVPGQTNQTAPQPVVEVAQPSLPKSFGSINNTPPQQQPPIQKQDHTPKPPPQQFKYQPLPHPQVLLQVQGQPQLGPPATAPNPPAPPTAESPSTPKSNMEKRRRGRPPGSTNKPKAAAVSPPAPTPSYPVFACGWGNCQMELHSLDLLKKHLFKVHVSYSMVCGWKGCAFTGTMPAAELMKHVKQKHLDSLAWKLGDGPAVPTSVERGSGSRTVPLTIPESNQPGNEDSLIFPASYSSVRAFNRVHGKYSQQEKAREILKAVQRLKEHIGVGLDPGGCELATPSRNERVSNDEDHYEVRSA</sequence>
<evidence type="ECO:0000259" key="2">
    <source>
        <dbReference type="PROSITE" id="PS00028"/>
    </source>
</evidence>
<dbReference type="Proteomes" id="UP001610432">
    <property type="component" value="Unassembled WGS sequence"/>
</dbReference>
<feature type="compositionally biased region" description="Polar residues" evidence="1">
    <location>
        <begin position="28"/>
        <end position="52"/>
    </location>
</feature>
<reference evidence="3 4" key="1">
    <citation type="submission" date="2024-07" db="EMBL/GenBank/DDBJ databases">
        <title>Section-level genome sequencing and comparative genomics of Aspergillus sections Usti and Cavernicolus.</title>
        <authorList>
            <consortium name="Lawrence Berkeley National Laboratory"/>
            <person name="Nybo J.L."/>
            <person name="Vesth T.C."/>
            <person name="Theobald S."/>
            <person name="Frisvad J.C."/>
            <person name="Larsen T.O."/>
            <person name="Kjaerboelling I."/>
            <person name="Rothschild-Mancinelli K."/>
            <person name="Lyhne E.K."/>
            <person name="Kogle M.E."/>
            <person name="Barry K."/>
            <person name="Clum A."/>
            <person name="Na H."/>
            <person name="Ledsgaard L."/>
            <person name="Lin J."/>
            <person name="Lipzen A."/>
            <person name="Kuo A."/>
            <person name="Riley R."/>
            <person name="Mondo S."/>
            <person name="Labutti K."/>
            <person name="Haridas S."/>
            <person name="Pangalinan J."/>
            <person name="Salamov A.A."/>
            <person name="Simmons B.A."/>
            <person name="Magnuson J.K."/>
            <person name="Chen J."/>
            <person name="Drula E."/>
            <person name="Henrissat B."/>
            <person name="Wiebenga A."/>
            <person name="Lubbers R.J."/>
            <person name="Gomes A.C."/>
            <person name="Macurrencykelacurrency M.R."/>
            <person name="Stajich J."/>
            <person name="Grigoriev I.V."/>
            <person name="Mortensen U.H."/>
            <person name="De Vries R.P."/>
            <person name="Baker S.E."/>
            <person name="Andersen M.R."/>
        </authorList>
    </citation>
    <scope>NUCLEOTIDE SEQUENCE [LARGE SCALE GENOMIC DNA]</scope>
    <source>
        <strain evidence="3 4">CBS 449.75</strain>
    </source>
</reference>
<feature type="compositionally biased region" description="Polar residues" evidence="1">
    <location>
        <begin position="303"/>
        <end position="337"/>
    </location>
</feature>
<dbReference type="PROSITE" id="PS00028">
    <property type="entry name" value="ZINC_FINGER_C2H2_1"/>
    <property type="match status" value="1"/>
</dbReference>
<feature type="compositionally biased region" description="Pro residues" evidence="1">
    <location>
        <begin position="368"/>
        <end position="388"/>
    </location>
</feature>
<feature type="compositionally biased region" description="Polar residues" evidence="1">
    <location>
        <begin position="195"/>
        <end position="207"/>
    </location>
</feature>
<feature type="compositionally biased region" description="Low complexity" evidence="1">
    <location>
        <begin position="208"/>
        <end position="228"/>
    </location>
</feature>
<feature type="compositionally biased region" description="Basic and acidic residues" evidence="1">
    <location>
        <begin position="540"/>
        <end position="552"/>
    </location>
</feature>
<comment type="caution">
    <text evidence="3">The sequence shown here is derived from an EMBL/GenBank/DDBJ whole genome shotgun (WGS) entry which is preliminary data.</text>
</comment>
<feature type="region of interest" description="Disordered" evidence="1">
    <location>
        <begin position="835"/>
        <end position="860"/>
    </location>
</feature>
<feature type="region of interest" description="Disordered" evidence="1">
    <location>
        <begin position="630"/>
        <end position="682"/>
    </location>
</feature>
<feature type="compositionally biased region" description="Polar residues" evidence="1">
    <location>
        <begin position="272"/>
        <end position="284"/>
    </location>
</feature>
<feature type="compositionally biased region" description="Low complexity" evidence="1">
    <location>
        <begin position="421"/>
        <end position="435"/>
    </location>
</feature>
<evidence type="ECO:0000256" key="1">
    <source>
        <dbReference type="SAM" id="MobiDB-lite"/>
    </source>
</evidence>
<evidence type="ECO:0000313" key="4">
    <source>
        <dbReference type="Proteomes" id="UP001610432"/>
    </source>
</evidence>